<evidence type="ECO:0000256" key="4">
    <source>
        <dbReference type="ARBA" id="ARBA00023136"/>
    </source>
</evidence>
<dbReference type="CDD" id="cd03386">
    <property type="entry name" value="PAP2_Aur1_like"/>
    <property type="match status" value="1"/>
</dbReference>
<evidence type="ECO:0000256" key="2">
    <source>
        <dbReference type="ARBA" id="ARBA00022692"/>
    </source>
</evidence>
<evidence type="ECO:0000313" key="7">
    <source>
        <dbReference type="EMBL" id="GAA1947219.1"/>
    </source>
</evidence>
<evidence type="ECO:0000256" key="5">
    <source>
        <dbReference type="SAM" id="Phobius"/>
    </source>
</evidence>
<feature type="domain" description="Inositolphosphotransferase Aur1/Ipt1" evidence="6">
    <location>
        <begin position="75"/>
        <end position="250"/>
    </location>
</feature>
<dbReference type="PANTHER" id="PTHR31310:SF7">
    <property type="entry name" value="PA-PHOSPHATASE RELATED-FAMILY PROTEIN DDB_G0268928"/>
    <property type="match status" value="1"/>
</dbReference>
<evidence type="ECO:0000256" key="3">
    <source>
        <dbReference type="ARBA" id="ARBA00022989"/>
    </source>
</evidence>
<dbReference type="Proteomes" id="UP001500571">
    <property type="component" value="Unassembled WGS sequence"/>
</dbReference>
<sequence>MHVPWPSWDQAALACIAALLLSVIGLRLPDGRLRTASVPTLREFALVSGLYSIWRLARQLPFTHEAGAIDRGRAIDRLQLRLHLPSEIGLQHFVVHHDSLARLVNAYYATLHVPALLAFLVWLWIRHRDAYPHWRNGLVYVTLGCLIIRFVRVAPPRFIPELGFVDLSQRLGFQVYGDPGTGISDQYAAMPSIHVAWAAVVGLGVLCVARSPWRSLIVLHLPITMFVVAATGHHWWLDGIVALALLGIGLWGDALWRRSRSRASDRGAVEVLEAA</sequence>
<protein>
    <submittedName>
        <fullName evidence="7">Phosphatase PAP2 family protein</fullName>
    </submittedName>
</protein>
<evidence type="ECO:0000259" key="6">
    <source>
        <dbReference type="Pfam" id="PF14378"/>
    </source>
</evidence>
<keyword evidence="8" id="KW-1185">Reference proteome</keyword>
<name>A0ABP5BMH3_9ACTN</name>
<evidence type="ECO:0000313" key="8">
    <source>
        <dbReference type="Proteomes" id="UP001500571"/>
    </source>
</evidence>
<feature type="transmembrane region" description="Helical" evidence="5">
    <location>
        <begin position="239"/>
        <end position="256"/>
    </location>
</feature>
<dbReference type="EMBL" id="BAAAPB010000001">
    <property type="protein sequence ID" value="GAA1947219.1"/>
    <property type="molecule type" value="Genomic_DNA"/>
</dbReference>
<reference evidence="8" key="1">
    <citation type="journal article" date="2019" name="Int. J. Syst. Evol. Microbiol.">
        <title>The Global Catalogue of Microorganisms (GCM) 10K type strain sequencing project: providing services to taxonomists for standard genome sequencing and annotation.</title>
        <authorList>
            <consortium name="The Broad Institute Genomics Platform"/>
            <consortium name="The Broad Institute Genome Sequencing Center for Infectious Disease"/>
            <person name="Wu L."/>
            <person name="Ma J."/>
        </authorList>
    </citation>
    <scope>NUCLEOTIDE SEQUENCE [LARGE SCALE GENOMIC DNA]</scope>
    <source>
        <strain evidence="8">JCM 15309</strain>
    </source>
</reference>
<evidence type="ECO:0000256" key="1">
    <source>
        <dbReference type="ARBA" id="ARBA00004141"/>
    </source>
</evidence>
<dbReference type="InterPro" id="IPR026841">
    <property type="entry name" value="Aur1/Ipt1"/>
</dbReference>
<comment type="caution">
    <text evidence="7">The sequence shown here is derived from an EMBL/GenBank/DDBJ whole genome shotgun (WGS) entry which is preliminary data.</text>
</comment>
<keyword evidence="3 5" id="KW-1133">Transmembrane helix</keyword>
<dbReference type="InterPro" id="IPR052185">
    <property type="entry name" value="IPC_Synthase-Related"/>
</dbReference>
<keyword evidence="2 5" id="KW-0812">Transmembrane</keyword>
<feature type="transmembrane region" description="Helical" evidence="5">
    <location>
        <begin position="216"/>
        <end position="233"/>
    </location>
</feature>
<accession>A0ABP5BMH3</accession>
<keyword evidence="4 5" id="KW-0472">Membrane</keyword>
<comment type="subcellular location">
    <subcellularLocation>
        <location evidence="1">Membrane</location>
        <topology evidence="1">Multi-pass membrane protein</topology>
    </subcellularLocation>
</comment>
<dbReference type="PANTHER" id="PTHR31310">
    <property type="match status" value="1"/>
</dbReference>
<organism evidence="7 8">
    <name type="scientific">Nocardioides panacihumi</name>
    <dbReference type="NCBI Taxonomy" id="400774"/>
    <lineage>
        <taxon>Bacteria</taxon>
        <taxon>Bacillati</taxon>
        <taxon>Actinomycetota</taxon>
        <taxon>Actinomycetes</taxon>
        <taxon>Propionibacteriales</taxon>
        <taxon>Nocardioidaceae</taxon>
        <taxon>Nocardioides</taxon>
    </lineage>
</organism>
<dbReference type="Pfam" id="PF14378">
    <property type="entry name" value="PAP2_3"/>
    <property type="match status" value="1"/>
</dbReference>
<gene>
    <name evidence="7" type="ORF">GCM10009798_02840</name>
</gene>
<feature type="transmembrane region" description="Helical" evidence="5">
    <location>
        <begin position="106"/>
        <end position="125"/>
    </location>
</feature>
<proteinExistence type="predicted"/>
<feature type="transmembrane region" description="Helical" evidence="5">
    <location>
        <begin position="187"/>
        <end position="209"/>
    </location>
</feature>